<reference evidence="1 2" key="1">
    <citation type="submission" date="2019-06" db="EMBL/GenBank/DDBJ databases">
        <authorList>
            <person name="Le Quere A."/>
            <person name="Colella S."/>
        </authorList>
    </citation>
    <scope>NUCLEOTIDE SEQUENCE [LARGE SCALE GENOMIC DNA]</scope>
    <source>
        <strain evidence="1">EmedicaeMD41</strain>
    </source>
</reference>
<name>A0A508X6P6_9HYPH</name>
<evidence type="ECO:0000313" key="2">
    <source>
        <dbReference type="Proteomes" id="UP000507954"/>
    </source>
</evidence>
<dbReference type="EMBL" id="CABFNB010000151">
    <property type="protein sequence ID" value="VTZ65432.1"/>
    <property type="molecule type" value="Genomic_DNA"/>
</dbReference>
<dbReference type="AlphaFoldDB" id="A0A508X6P6"/>
<proteinExistence type="predicted"/>
<evidence type="ECO:0000313" key="1">
    <source>
        <dbReference type="EMBL" id="VTZ65432.1"/>
    </source>
</evidence>
<sequence length="31" mass="3504">MRPGGKLFENDAIAVVSFTWVLRELGKWAIV</sequence>
<gene>
    <name evidence="1" type="ORF">EMEDMD4_800014</name>
</gene>
<protein>
    <submittedName>
        <fullName evidence="1">Uncharacterized protein</fullName>
    </submittedName>
</protein>
<organism evidence="1 2">
    <name type="scientific">Sinorhizobium medicae</name>
    <dbReference type="NCBI Taxonomy" id="110321"/>
    <lineage>
        <taxon>Bacteria</taxon>
        <taxon>Pseudomonadati</taxon>
        <taxon>Pseudomonadota</taxon>
        <taxon>Alphaproteobacteria</taxon>
        <taxon>Hyphomicrobiales</taxon>
        <taxon>Rhizobiaceae</taxon>
        <taxon>Sinorhizobium/Ensifer group</taxon>
        <taxon>Sinorhizobium</taxon>
    </lineage>
</organism>
<dbReference type="Proteomes" id="UP000507954">
    <property type="component" value="Unassembled WGS sequence"/>
</dbReference>
<accession>A0A508X6P6</accession>